<dbReference type="InterPro" id="IPR014722">
    <property type="entry name" value="Rib_uL2_dom2"/>
</dbReference>
<evidence type="ECO:0000256" key="5">
    <source>
        <dbReference type="NCBIfam" id="TIGR00405"/>
    </source>
</evidence>
<evidence type="ECO:0000259" key="7">
    <source>
        <dbReference type="SMART" id="SM00739"/>
    </source>
</evidence>
<dbReference type="InterPro" id="IPR039659">
    <property type="entry name" value="SPT5"/>
</dbReference>
<dbReference type="PANTHER" id="PTHR11125:SF7">
    <property type="entry name" value="TRANSCRIPTION ELONGATION FACTOR SPT5"/>
    <property type="match status" value="1"/>
</dbReference>
<evidence type="ECO:0000256" key="3">
    <source>
        <dbReference type="ARBA" id="ARBA00023163"/>
    </source>
</evidence>
<evidence type="ECO:0000256" key="2">
    <source>
        <dbReference type="ARBA" id="ARBA00023015"/>
    </source>
</evidence>
<evidence type="ECO:0000313" key="8">
    <source>
        <dbReference type="EMBL" id="KON31323.1"/>
    </source>
</evidence>
<dbReference type="GO" id="GO:0003729">
    <property type="term" value="F:mRNA binding"/>
    <property type="evidence" value="ECO:0007669"/>
    <property type="project" value="TreeGrafter"/>
</dbReference>
<feature type="domain" description="KOW" evidence="7">
    <location>
        <begin position="96"/>
        <end position="123"/>
    </location>
</feature>
<evidence type="ECO:0000259" key="6">
    <source>
        <dbReference type="SMART" id="SM00738"/>
    </source>
</evidence>
<dbReference type="Gene3D" id="3.30.70.940">
    <property type="entry name" value="NusG, N-terminal domain"/>
    <property type="match status" value="1"/>
</dbReference>
<dbReference type="CDD" id="cd09887">
    <property type="entry name" value="NGN_Arch"/>
    <property type="match status" value="1"/>
</dbReference>
<dbReference type="GO" id="GO:0006357">
    <property type="term" value="P:regulation of transcription by RNA polymerase II"/>
    <property type="evidence" value="ECO:0007669"/>
    <property type="project" value="InterPro"/>
</dbReference>
<dbReference type="InterPro" id="IPR005824">
    <property type="entry name" value="KOW"/>
</dbReference>
<proteinExistence type="inferred from homology"/>
<comment type="subunit">
    <text evidence="4">Heterodimer composed of Spt4 and Spt5. Interacts with RNA polymerase (RNAP).</text>
</comment>
<evidence type="ECO:0000256" key="1">
    <source>
        <dbReference type="ARBA" id="ARBA00006956"/>
    </source>
</evidence>
<accession>A0A0M0BRU9</accession>
<sequence>MSEQKAGTSLYAVKVTGGQERNAALMLADKVQVDKLPIAAILAPAELKGYIIVEASTPHAVEELIRGMKHTRERVQGIIEPSEVDHYLETRPVVEGLEAGVLVEVVAGPFKGMQARVMRVDEAKEEVTIEILEASFTLPITVHADYVREVKGV</sequence>
<dbReference type="HAMAP" id="MF_00950">
    <property type="entry name" value="Spt5_arch"/>
    <property type="match status" value="1"/>
</dbReference>
<dbReference type="SUPFAM" id="SSF50104">
    <property type="entry name" value="Translation proteins SH3-like domain"/>
    <property type="match status" value="1"/>
</dbReference>
<dbReference type="Proteomes" id="UP000037210">
    <property type="component" value="Unassembled WGS sequence"/>
</dbReference>
<dbReference type="Pfam" id="PF03439">
    <property type="entry name" value="Spt5-NGN"/>
    <property type="match status" value="1"/>
</dbReference>
<dbReference type="GO" id="GO:0006368">
    <property type="term" value="P:transcription elongation by RNA polymerase II"/>
    <property type="evidence" value="ECO:0007669"/>
    <property type="project" value="TreeGrafter"/>
</dbReference>
<gene>
    <name evidence="4" type="primary">spt5</name>
    <name evidence="8" type="ORF">AC482_01130</name>
</gene>
<protein>
    <recommendedName>
        <fullName evidence="4 5">Transcription elongation factor Spt5</fullName>
    </recommendedName>
</protein>
<organism evidence="8 9">
    <name type="scientific">miscellaneous Crenarchaeota group-15 archaeon DG-45</name>
    <dbReference type="NCBI Taxonomy" id="1685127"/>
    <lineage>
        <taxon>Archaea</taxon>
        <taxon>Candidatus Bathyarchaeota</taxon>
        <taxon>MCG-15</taxon>
    </lineage>
</organism>
<keyword evidence="3 4" id="KW-0804">Transcription</keyword>
<dbReference type="InterPro" id="IPR036735">
    <property type="entry name" value="NGN_dom_sf"/>
</dbReference>
<dbReference type="InterPro" id="IPR006645">
    <property type="entry name" value="NGN-like_dom"/>
</dbReference>
<dbReference type="NCBIfam" id="TIGR00405">
    <property type="entry name" value="KOW_elon_Spt5"/>
    <property type="match status" value="1"/>
</dbReference>
<dbReference type="InterPro" id="IPR008991">
    <property type="entry name" value="Translation_prot_SH3-like_sf"/>
</dbReference>
<dbReference type="SMART" id="SM00739">
    <property type="entry name" value="KOW"/>
    <property type="match status" value="1"/>
</dbReference>
<dbReference type="GO" id="GO:0032784">
    <property type="term" value="P:regulation of DNA-templated transcription elongation"/>
    <property type="evidence" value="ECO:0007669"/>
    <property type="project" value="InterPro"/>
</dbReference>
<dbReference type="PANTHER" id="PTHR11125">
    <property type="entry name" value="SUPPRESSOR OF TY 5"/>
    <property type="match status" value="1"/>
</dbReference>
<evidence type="ECO:0000256" key="4">
    <source>
        <dbReference type="HAMAP-Rule" id="MF_00950"/>
    </source>
</evidence>
<dbReference type="CDD" id="cd06091">
    <property type="entry name" value="KOW_NusG"/>
    <property type="match status" value="1"/>
</dbReference>
<comment type="caution">
    <text evidence="8">The sequence shown here is derived from an EMBL/GenBank/DDBJ whole genome shotgun (WGS) entry which is preliminary data.</text>
</comment>
<dbReference type="EMBL" id="LFWZ01000007">
    <property type="protein sequence ID" value="KON31323.1"/>
    <property type="molecule type" value="Genomic_DNA"/>
</dbReference>
<keyword evidence="2 4" id="KW-0805">Transcription regulation</keyword>
<reference evidence="8 9" key="1">
    <citation type="submission" date="2015-06" db="EMBL/GenBank/DDBJ databases">
        <title>New insights into the roles of widespread benthic archaea in carbon and nitrogen cycling.</title>
        <authorList>
            <person name="Lazar C.S."/>
            <person name="Baker B.J."/>
            <person name="Seitz K.W."/>
            <person name="Hyde A.S."/>
            <person name="Dick G.J."/>
            <person name="Hinrichs K.-U."/>
            <person name="Teske A.P."/>
        </authorList>
    </citation>
    <scope>NUCLEOTIDE SEQUENCE [LARGE SCALE GENOMIC DNA]</scope>
    <source>
        <strain evidence="8">DG-45</strain>
    </source>
</reference>
<dbReference type="GO" id="GO:0003746">
    <property type="term" value="F:translation elongation factor activity"/>
    <property type="evidence" value="ECO:0007669"/>
    <property type="project" value="InterPro"/>
</dbReference>
<dbReference type="Gene3D" id="2.30.30.30">
    <property type="match status" value="1"/>
</dbReference>
<dbReference type="SMART" id="SM00738">
    <property type="entry name" value="NGN"/>
    <property type="match status" value="1"/>
</dbReference>
<evidence type="ECO:0000313" key="9">
    <source>
        <dbReference type="Proteomes" id="UP000037210"/>
    </source>
</evidence>
<name>A0A0M0BRU9_9ARCH</name>
<dbReference type="InterPro" id="IPR011590">
    <property type="entry name" value="Spt5_arc"/>
</dbReference>
<dbReference type="Pfam" id="PF00467">
    <property type="entry name" value="KOW"/>
    <property type="match status" value="1"/>
</dbReference>
<dbReference type="AlphaFoldDB" id="A0A0M0BRU9"/>
<feature type="domain" description="NusG-like N-terminal" evidence="6">
    <location>
        <begin position="7"/>
        <end position="91"/>
    </location>
</feature>
<comment type="similarity">
    <text evidence="1">Belongs to the SPT5 family.</text>
</comment>
<dbReference type="InterPro" id="IPR005100">
    <property type="entry name" value="NGN-domain"/>
</dbReference>
<comment type="function">
    <text evidence="4">Stimulates transcription elongation.</text>
</comment>
<comment type="similarity">
    <text evidence="4">Belongs to the archaeal Spt5 family.</text>
</comment>